<dbReference type="Gene3D" id="3.30.420.10">
    <property type="entry name" value="Ribonuclease H-like superfamily/Ribonuclease H"/>
    <property type="match status" value="1"/>
</dbReference>
<dbReference type="Proteomes" id="UP000250572">
    <property type="component" value="Unassembled WGS sequence"/>
</dbReference>
<dbReference type="InterPro" id="IPR012337">
    <property type="entry name" value="RNaseH-like_sf"/>
</dbReference>
<dbReference type="AlphaFoldDB" id="A0A315VXA1"/>
<protein>
    <recommendedName>
        <fullName evidence="2">Integrase catalytic domain-containing protein</fullName>
    </recommendedName>
</protein>
<proteinExistence type="predicted"/>
<gene>
    <name evidence="3" type="ORF">CCH79_00017548</name>
</gene>
<dbReference type="PANTHER" id="PTHR37984:SF5">
    <property type="entry name" value="PROTEIN NYNRIN-LIKE"/>
    <property type="match status" value="1"/>
</dbReference>
<accession>A0A315VXA1</accession>
<evidence type="ECO:0000313" key="3">
    <source>
        <dbReference type="EMBL" id="PWA27965.1"/>
    </source>
</evidence>
<organism evidence="3 4">
    <name type="scientific">Gambusia affinis</name>
    <name type="common">Western mosquitofish</name>
    <name type="synonym">Heterandria affinis</name>
    <dbReference type="NCBI Taxonomy" id="33528"/>
    <lineage>
        <taxon>Eukaryota</taxon>
        <taxon>Metazoa</taxon>
        <taxon>Chordata</taxon>
        <taxon>Craniata</taxon>
        <taxon>Vertebrata</taxon>
        <taxon>Euteleostomi</taxon>
        <taxon>Actinopterygii</taxon>
        <taxon>Neopterygii</taxon>
        <taxon>Teleostei</taxon>
        <taxon>Neoteleostei</taxon>
        <taxon>Acanthomorphata</taxon>
        <taxon>Ovalentaria</taxon>
        <taxon>Atherinomorphae</taxon>
        <taxon>Cyprinodontiformes</taxon>
        <taxon>Poeciliidae</taxon>
        <taxon>Poeciliinae</taxon>
        <taxon>Gambusia</taxon>
    </lineage>
</organism>
<dbReference type="InterPro" id="IPR001584">
    <property type="entry name" value="Integrase_cat-core"/>
</dbReference>
<evidence type="ECO:0000256" key="1">
    <source>
        <dbReference type="SAM" id="MobiDB-lite"/>
    </source>
</evidence>
<feature type="domain" description="Integrase catalytic" evidence="2">
    <location>
        <begin position="8"/>
        <end position="107"/>
    </location>
</feature>
<evidence type="ECO:0000259" key="2">
    <source>
        <dbReference type="PROSITE" id="PS50994"/>
    </source>
</evidence>
<dbReference type="EMBL" id="NHOQ01000961">
    <property type="protein sequence ID" value="PWA27965.1"/>
    <property type="molecule type" value="Genomic_DNA"/>
</dbReference>
<dbReference type="SUPFAM" id="SSF53098">
    <property type="entry name" value="Ribonuclease H-like"/>
    <property type="match status" value="1"/>
</dbReference>
<dbReference type="PANTHER" id="PTHR37984">
    <property type="entry name" value="PROTEIN CBG26694"/>
    <property type="match status" value="1"/>
</dbReference>
<keyword evidence="4" id="KW-1185">Reference proteome</keyword>
<feature type="non-terminal residue" evidence="3">
    <location>
        <position position="107"/>
    </location>
</feature>
<name>A0A315VXA1_GAMAF</name>
<dbReference type="PROSITE" id="PS50994">
    <property type="entry name" value="INTEGRASE"/>
    <property type="match status" value="1"/>
</dbReference>
<feature type="region of interest" description="Disordered" evidence="1">
    <location>
        <begin position="1"/>
        <end position="22"/>
    </location>
</feature>
<dbReference type="GO" id="GO:0015074">
    <property type="term" value="P:DNA integration"/>
    <property type="evidence" value="ECO:0007669"/>
    <property type="project" value="InterPro"/>
</dbReference>
<dbReference type="GO" id="GO:0003676">
    <property type="term" value="F:nucleic acid binding"/>
    <property type="evidence" value="ECO:0007669"/>
    <property type="project" value="InterPro"/>
</dbReference>
<dbReference type="InterPro" id="IPR050951">
    <property type="entry name" value="Retrovirus_Pol_polyprotein"/>
</dbReference>
<reference evidence="3 4" key="1">
    <citation type="journal article" date="2018" name="G3 (Bethesda)">
        <title>A High-Quality Reference Genome for the Invasive Mosquitofish Gambusia affinis Using a Chicago Library.</title>
        <authorList>
            <person name="Hoffberg S.L."/>
            <person name="Troendle N.J."/>
            <person name="Glenn T.C."/>
            <person name="Mahmud O."/>
            <person name="Louha S."/>
            <person name="Chalopin D."/>
            <person name="Bennetzen J.L."/>
            <person name="Mauricio R."/>
        </authorList>
    </citation>
    <scope>NUCLEOTIDE SEQUENCE [LARGE SCALE GENOMIC DNA]</scope>
    <source>
        <strain evidence="3">NE01/NJP1002.9</strain>
        <tissue evidence="3">Muscle</tissue>
    </source>
</reference>
<comment type="caution">
    <text evidence="3">The sequence shown here is derived from an EMBL/GenBank/DDBJ whole genome shotgun (WGS) entry which is preliminary data.</text>
</comment>
<dbReference type="InterPro" id="IPR036397">
    <property type="entry name" value="RNaseH_sf"/>
</dbReference>
<evidence type="ECO:0000313" key="4">
    <source>
        <dbReference type="Proteomes" id="UP000250572"/>
    </source>
</evidence>
<sequence>MNNKSAQTAPAPLQPNEQPDNHGRKWLWTLFAITLVDYYSKCPEVAFSHTVTIDVITFLHSIFSREGNSDYIVTDNGQQFLSSSFADFLRERVISHLRTSGYHPQCN</sequence>